<evidence type="ECO:0000256" key="6">
    <source>
        <dbReference type="ARBA" id="ARBA00023049"/>
    </source>
</evidence>
<dbReference type="Gene3D" id="3.10.170.10">
    <property type="match status" value="1"/>
</dbReference>
<dbReference type="PRINTS" id="PR00730">
    <property type="entry name" value="THERMOLYSIN"/>
</dbReference>
<evidence type="ECO:0000256" key="3">
    <source>
        <dbReference type="ARBA" id="ARBA00022723"/>
    </source>
</evidence>
<comment type="function">
    <text evidence="8">Extracellular zinc metalloprotease.</text>
</comment>
<keyword evidence="2 8" id="KW-0645">Protease</keyword>
<dbReference type="InterPro" id="IPR050728">
    <property type="entry name" value="Zinc_Metalloprotease_M4"/>
</dbReference>
<comment type="cofactor">
    <cofactor evidence="8">
        <name>Zn(2+)</name>
        <dbReference type="ChEBI" id="CHEBI:29105"/>
    </cofactor>
</comment>
<evidence type="ECO:0000256" key="5">
    <source>
        <dbReference type="ARBA" id="ARBA00022833"/>
    </source>
</evidence>
<gene>
    <name evidence="11" type="ORF">PI95_027385</name>
</gene>
<dbReference type="Gene3D" id="1.10.390.10">
    <property type="entry name" value="Neutral Protease Domain 2"/>
    <property type="match status" value="1"/>
</dbReference>
<feature type="domain" description="Peptidase M4 C-terminal" evidence="10">
    <location>
        <begin position="122"/>
        <end position="284"/>
    </location>
</feature>
<accession>A0A846HGR5</accession>
<dbReference type="GO" id="GO:0046872">
    <property type="term" value="F:metal ion binding"/>
    <property type="evidence" value="ECO:0007669"/>
    <property type="project" value="UniProtKB-UniRule"/>
</dbReference>
<feature type="active site" description="Proton donor" evidence="7">
    <location>
        <position position="200"/>
    </location>
</feature>
<keyword evidence="8" id="KW-0964">Secreted</keyword>
<evidence type="ECO:0000256" key="7">
    <source>
        <dbReference type="PIRSR" id="PIRSR623612-1"/>
    </source>
</evidence>
<keyword evidence="5 8" id="KW-0862">Zinc</keyword>
<dbReference type="Pfam" id="PF01447">
    <property type="entry name" value="Peptidase_M4"/>
    <property type="match status" value="1"/>
</dbReference>
<reference evidence="11 12" key="1">
    <citation type="journal article" date="2015" name="Genome Announc.">
        <title>Draft Genome Sequence of Cyanobacterium Hassallia byssoidea Strain VB512170, Isolated from Monuments in India.</title>
        <authorList>
            <person name="Singh D."/>
            <person name="Chandrababunaidu M.M."/>
            <person name="Panda A."/>
            <person name="Sen D."/>
            <person name="Bhattacharyya S."/>
            <person name="Adhikary S.P."/>
            <person name="Tripathy S."/>
        </authorList>
    </citation>
    <scope>NUCLEOTIDE SEQUENCE [LARGE SCALE GENOMIC DNA]</scope>
    <source>
        <strain evidence="11 12">VB512170</strain>
    </source>
</reference>
<keyword evidence="6 8" id="KW-0482">Metalloprotease</keyword>
<name>A0A846HGR5_9CYAN</name>
<dbReference type="Proteomes" id="UP000031549">
    <property type="component" value="Unassembled WGS sequence"/>
</dbReference>
<proteinExistence type="inferred from homology"/>
<organism evidence="11 12">
    <name type="scientific">Hassallia byssoidea VB512170</name>
    <dbReference type="NCBI Taxonomy" id="1304833"/>
    <lineage>
        <taxon>Bacteria</taxon>
        <taxon>Bacillati</taxon>
        <taxon>Cyanobacteriota</taxon>
        <taxon>Cyanophyceae</taxon>
        <taxon>Nostocales</taxon>
        <taxon>Tolypothrichaceae</taxon>
        <taxon>Hassallia</taxon>
    </lineage>
</organism>
<evidence type="ECO:0000256" key="1">
    <source>
        <dbReference type="ARBA" id="ARBA00009388"/>
    </source>
</evidence>
<evidence type="ECO:0000259" key="9">
    <source>
        <dbReference type="Pfam" id="PF01447"/>
    </source>
</evidence>
<dbReference type="RefSeq" id="WP_039738656.1">
    <property type="nucleotide sequence ID" value="NZ_JTCM02000097.1"/>
</dbReference>
<evidence type="ECO:0000313" key="11">
    <source>
        <dbReference type="EMBL" id="NEU76148.1"/>
    </source>
</evidence>
<dbReference type="InterPro" id="IPR027268">
    <property type="entry name" value="Peptidase_M4/M1_CTD_sf"/>
</dbReference>
<evidence type="ECO:0000259" key="10">
    <source>
        <dbReference type="Pfam" id="PF02868"/>
    </source>
</evidence>
<evidence type="ECO:0000256" key="8">
    <source>
        <dbReference type="RuleBase" id="RU366073"/>
    </source>
</evidence>
<dbReference type="GO" id="GO:0006508">
    <property type="term" value="P:proteolysis"/>
    <property type="evidence" value="ECO:0007669"/>
    <property type="project" value="UniProtKB-KW"/>
</dbReference>
<dbReference type="EC" id="3.4.24.-" evidence="8"/>
<evidence type="ECO:0000313" key="12">
    <source>
        <dbReference type="Proteomes" id="UP000031549"/>
    </source>
</evidence>
<feature type="domain" description="Peptidase M4" evidence="9">
    <location>
        <begin position="25"/>
        <end position="119"/>
    </location>
</feature>
<dbReference type="EMBL" id="JTCM02000097">
    <property type="protein sequence ID" value="NEU76148.1"/>
    <property type="molecule type" value="Genomic_DNA"/>
</dbReference>
<dbReference type="InterPro" id="IPR023612">
    <property type="entry name" value="Peptidase_M4"/>
</dbReference>
<evidence type="ECO:0000256" key="4">
    <source>
        <dbReference type="ARBA" id="ARBA00022801"/>
    </source>
</evidence>
<protein>
    <recommendedName>
        <fullName evidence="8">Neutral metalloproteinase</fullName>
        <ecNumber evidence="8">3.4.24.-</ecNumber>
    </recommendedName>
</protein>
<dbReference type="AlphaFoldDB" id="A0A846HGR5"/>
<dbReference type="InterPro" id="IPR013856">
    <property type="entry name" value="Peptidase_M4_domain"/>
</dbReference>
<keyword evidence="4 8" id="KW-0378">Hydrolase</keyword>
<evidence type="ECO:0000256" key="2">
    <source>
        <dbReference type="ARBA" id="ARBA00022670"/>
    </source>
</evidence>
<dbReference type="GO" id="GO:0004222">
    <property type="term" value="F:metalloendopeptidase activity"/>
    <property type="evidence" value="ECO:0007669"/>
    <property type="project" value="UniProtKB-UniRule"/>
</dbReference>
<dbReference type="GO" id="GO:0005576">
    <property type="term" value="C:extracellular region"/>
    <property type="evidence" value="ECO:0007669"/>
    <property type="project" value="UniProtKB-SubCell"/>
</dbReference>
<keyword evidence="12" id="KW-1185">Reference proteome</keyword>
<sequence>MVRTYYFNKAIDNALPGREIVNPPQEQTFNAHNNVFNVKRFFRDVLEHSLEDEETEVYISSIMCVEDPHPNYQEDNCAYWHDRLEQAFFGQCFIQNGELRSLAIAQDIVAHEFGHGLTSWTAKLVYRDESGALDESFADIFAILVANYNILNIGMWNWEIGRGFGQNGQAIRDLSSPPRYGHPEHMNNYQYLVHDRGGVHFNCGIHNKAAYNLLTSQDNEDNYLFDPESAAVLFYKALTQLGETSSFSDSRRAIQEVGKTLFRNNPNMDEKLQAIATAFDEVGIFLE</sequence>
<comment type="subcellular location">
    <subcellularLocation>
        <location evidence="8">Secreted</location>
    </subcellularLocation>
</comment>
<dbReference type="SUPFAM" id="SSF55486">
    <property type="entry name" value="Metalloproteases ('zincins'), catalytic domain"/>
    <property type="match status" value="1"/>
</dbReference>
<keyword evidence="3" id="KW-0479">Metal-binding</keyword>
<comment type="caution">
    <text evidence="11">The sequence shown here is derived from an EMBL/GenBank/DDBJ whole genome shotgun (WGS) entry which is preliminary data.</text>
</comment>
<feature type="active site" evidence="7">
    <location>
        <position position="112"/>
    </location>
</feature>
<dbReference type="Pfam" id="PF02868">
    <property type="entry name" value="Peptidase_M4_C"/>
    <property type="match status" value="1"/>
</dbReference>
<dbReference type="PANTHER" id="PTHR33794:SF1">
    <property type="entry name" value="BACILLOLYSIN"/>
    <property type="match status" value="1"/>
</dbReference>
<dbReference type="PANTHER" id="PTHR33794">
    <property type="entry name" value="BACILLOLYSIN"/>
    <property type="match status" value="1"/>
</dbReference>
<dbReference type="InterPro" id="IPR001570">
    <property type="entry name" value="Peptidase_M4_C_domain"/>
</dbReference>
<comment type="similarity">
    <text evidence="1 8">Belongs to the peptidase M4 family.</text>
</comment>